<gene>
    <name evidence="3" type="ORF">LODBEIA_P22140</name>
</gene>
<accession>A0ABP0ZIM3</accession>
<dbReference type="SMART" id="SM00220">
    <property type="entry name" value="S_TKc"/>
    <property type="match status" value="1"/>
</dbReference>
<dbReference type="RefSeq" id="XP_066829152.1">
    <property type="nucleotide sequence ID" value="XM_066972189.1"/>
</dbReference>
<evidence type="ECO:0000313" key="4">
    <source>
        <dbReference type="Proteomes" id="UP001497383"/>
    </source>
</evidence>
<proteinExistence type="predicted"/>
<feature type="compositionally biased region" description="Acidic residues" evidence="1">
    <location>
        <begin position="756"/>
        <end position="765"/>
    </location>
</feature>
<name>A0ABP0ZIM3_9ASCO</name>
<dbReference type="InterPro" id="IPR008271">
    <property type="entry name" value="Ser/Thr_kinase_AS"/>
</dbReference>
<dbReference type="Pfam" id="PF00069">
    <property type="entry name" value="Pkinase"/>
    <property type="match status" value="1"/>
</dbReference>
<dbReference type="Proteomes" id="UP001497383">
    <property type="component" value="Chromosome 3"/>
</dbReference>
<protein>
    <recommendedName>
        <fullName evidence="2">Protein kinase domain-containing protein</fullName>
    </recommendedName>
</protein>
<dbReference type="GeneID" id="92207410"/>
<feature type="compositionally biased region" description="Basic residues" evidence="1">
    <location>
        <begin position="480"/>
        <end position="493"/>
    </location>
</feature>
<feature type="compositionally biased region" description="Polar residues" evidence="1">
    <location>
        <begin position="627"/>
        <end position="640"/>
    </location>
</feature>
<evidence type="ECO:0000256" key="1">
    <source>
        <dbReference type="SAM" id="MobiDB-lite"/>
    </source>
</evidence>
<dbReference type="EMBL" id="OZ022407">
    <property type="protein sequence ID" value="CAK9437836.1"/>
    <property type="molecule type" value="Genomic_DNA"/>
</dbReference>
<feature type="domain" description="Protein kinase" evidence="2">
    <location>
        <begin position="23"/>
        <end position="346"/>
    </location>
</feature>
<sequence length="791" mass="88840">MDCDSLSIEIDPKTKKKIINKKYRIIRKIGQGQYGKVLLGEVIDKNDTSGGHNSGSSLAKPANASSAPQFVAIKTINRIDKAKLIAKSYISNVTKIRKEISILKQCKHPNVVKLHTVIDDLKFDKILLVLEYCKYGEVDWKHYNHYYEKYSKREHRPPLTLNKILRDIVNGLEYLHSYKNIIHRDLKPSNLLIDENNIIKISDFGVSLILENNLNDSKELAKTMGTPAFYAPELCQFVKNRMSMITNKDHAMNKIKIDYRIDIWSLGVTMYCLMFNSLPFTGVNEFDISKNIVDMELRFPKIKHTSRVTEGDIEELAQFKTLVKLLLKKDPNERISLAEVKQHSFTTFDLSPMEKEKFFNFNTAIFNDADRKESQKVADSDMPLSLRIKKFFLRESTSNTNEKPQLPKRLPSMNNDVHLVVAKDYHDLEHVDDLLDSYLDDSSSMGSLEDEDEEEPVVAEAQVDPIDTTDILSALDKTAAKQKQKQQPPKKHIPQPLDLRMTKTSTAHTSDLDSPNRNGNTFSSTNSRKNTVTSSRSDHSLTPVSGSRSEPMIFDPTRGRHPSGDLLPPNIVTPSQSNVSLTPVNDSFAVIGESSPFNSYSNQEMVFSPSARYFESQQQNRKKHAKQSQIQQPTIKSLSTPDIDAANDDGILAPPSIFTSGSKDKSQSQLHMQLQSHQSNAGAVPSERKNSFGYGLSRIPSSSSSLNLNAYLTDESDSISLYSSHSISRYNIKRSTDNSSSSMKSPVDAEKGGRTEEDDGGEMEGDSTVVLAETSLGEKYKDLSSYLDGLD</sequence>
<feature type="compositionally biased region" description="Acidic residues" evidence="1">
    <location>
        <begin position="448"/>
        <end position="457"/>
    </location>
</feature>
<dbReference type="PROSITE" id="PS00108">
    <property type="entry name" value="PROTEIN_KINASE_ST"/>
    <property type="match status" value="1"/>
</dbReference>
<feature type="region of interest" description="Disordered" evidence="1">
    <location>
        <begin position="734"/>
        <end position="773"/>
    </location>
</feature>
<dbReference type="CDD" id="cd14008">
    <property type="entry name" value="STKc_LKB1_CaMKK"/>
    <property type="match status" value="1"/>
</dbReference>
<evidence type="ECO:0000259" key="2">
    <source>
        <dbReference type="PROSITE" id="PS50011"/>
    </source>
</evidence>
<dbReference type="PANTHER" id="PTHR24348:SF72">
    <property type="entry name" value="SERINE_THREONINE PROTEIN KINASE"/>
    <property type="match status" value="1"/>
</dbReference>
<feature type="region of interest" description="Disordered" evidence="1">
    <location>
        <begin position="478"/>
        <end position="564"/>
    </location>
</feature>
<reference evidence="3 4" key="1">
    <citation type="submission" date="2024-03" db="EMBL/GenBank/DDBJ databases">
        <authorList>
            <person name="Brejova B."/>
        </authorList>
    </citation>
    <scope>NUCLEOTIDE SEQUENCE [LARGE SCALE GENOMIC DNA]</scope>
    <source>
        <strain evidence="3 4">CBS 14171</strain>
    </source>
</reference>
<keyword evidence="4" id="KW-1185">Reference proteome</keyword>
<dbReference type="SUPFAM" id="SSF56112">
    <property type="entry name" value="Protein kinase-like (PK-like)"/>
    <property type="match status" value="1"/>
</dbReference>
<feature type="compositionally biased region" description="Polar residues" evidence="1">
    <location>
        <begin position="502"/>
        <end position="548"/>
    </location>
</feature>
<dbReference type="InterPro" id="IPR000719">
    <property type="entry name" value="Prot_kinase_dom"/>
</dbReference>
<feature type="compositionally biased region" description="Low complexity" evidence="1">
    <location>
        <begin position="667"/>
        <end position="679"/>
    </location>
</feature>
<evidence type="ECO:0000313" key="3">
    <source>
        <dbReference type="EMBL" id="CAK9437836.1"/>
    </source>
</evidence>
<organism evidence="3 4">
    <name type="scientific">Lodderomyces beijingensis</name>
    <dbReference type="NCBI Taxonomy" id="1775926"/>
    <lineage>
        <taxon>Eukaryota</taxon>
        <taxon>Fungi</taxon>
        <taxon>Dikarya</taxon>
        <taxon>Ascomycota</taxon>
        <taxon>Saccharomycotina</taxon>
        <taxon>Pichiomycetes</taxon>
        <taxon>Debaryomycetaceae</taxon>
        <taxon>Candida/Lodderomyces clade</taxon>
        <taxon>Lodderomyces</taxon>
    </lineage>
</organism>
<feature type="region of interest" description="Disordered" evidence="1">
    <location>
        <begin position="614"/>
        <end position="689"/>
    </location>
</feature>
<dbReference type="Gene3D" id="1.10.510.10">
    <property type="entry name" value="Transferase(Phosphotransferase) domain 1"/>
    <property type="match status" value="1"/>
</dbReference>
<dbReference type="InterPro" id="IPR045269">
    <property type="entry name" value="Atg1-like"/>
</dbReference>
<dbReference type="PANTHER" id="PTHR24348">
    <property type="entry name" value="SERINE/THREONINE-PROTEIN KINASE UNC-51-RELATED"/>
    <property type="match status" value="1"/>
</dbReference>
<dbReference type="InterPro" id="IPR011009">
    <property type="entry name" value="Kinase-like_dom_sf"/>
</dbReference>
<dbReference type="PROSITE" id="PS50011">
    <property type="entry name" value="PROTEIN_KINASE_DOM"/>
    <property type="match status" value="1"/>
</dbReference>
<feature type="region of interest" description="Disordered" evidence="1">
    <location>
        <begin position="441"/>
        <end position="466"/>
    </location>
</feature>